<dbReference type="PANTHER" id="PTHR34203:SF15">
    <property type="entry name" value="SLL1173 PROTEIN"/>
    <property type="match status" value="1"/>
</dbReference>
<dbReference type="Proteomes" id="UP000074914">
    <property type="component" value="Chromosome"/>
</dbReference>
<accession>A0ABM5ZDM9</accession>
<dbReference type="Gene3D" id="3.40.50.150">
    <property type="entry name" value="Vaccinia Virus protein VP39"/>
    <property type="match status" value="1"/>
</dbReference>
<dbReference type="Pfam" id="PF05050">
    <property type="entry name" value="Methyltransf_21"/>
    <property type="match status" value="1"/>
</dbReference>
<dbReference type="EMBL" id="CP013236">
    <property type="protein sequence ID" value="AMP17332.1"/>
    <property type="molecule type" value="Genomic_DNA"/>
</dbReference>
<dbReference type="GO" id="GO:0032259">
    <property type="term" value="P:methylation"/>
    <property type="evidence" value="ECO:0007669"/>
    <property type="project" value="UniProtKB-KW"/>
</dbReference>
<evidence type="ECO:0000259" key="1">
    <source>
        <dbReference type="Pfam" id="PF05050"/>
    </source>
</evidence>
<keyword evidence="2" id="KW-0489">Methyltransferase</keyword>
<keyword evidence="3" id="KW-1185">Reference proteome</keyword>
<dbReference type="InterPro" id="IPR029063">
    <property type="entry name" value="SAM-dependent_MTases_sf"/>
</dbReference>
<gene>
    <name evidence="2" type="ORF">CPter291_5119</name>
</gene>
<dbReference type="SUPFAM" id="SSF53335">
    <property type="entry name" value="S-adenosyl-L-methionine-dependent methyltransferases"/>
    <property type="match status" value="1"/>
</dbReference>
<feature type="domain" description="Methyltransferase FkbM" evidence="1">
    <location>
        <begin position="75"/>
        <end position="242"/>
    </location>
</feature>
<keyword evidence="2" id="KW-0808">Transferase</keyword>
<evidence type="ECO:0000313" key="2">
    <source>
        <dbReference type="EMBL" id="AMP17332.1"/>
    </source>
</evidence>
<name>A0ABM5ZDM9_9BURK</name>
<sequence length="273" mass="29716">MSFPLRPIAFVLAASNHGSMIVNRNDHHGVNENNGYGVGYQILSNSSFDAVEIDFALALLNCRRRHFGDGVFAIDGGANVGVHTIEWARHMHGWGRVLAFEAQEVVFYALAGNVALNNCLNARVKLSALGEQCGELTVPQPDYFKASSFGSLELRQRPNTEFIGQQISYEAGAGATVPMVSLDSLKLERLDLVKLDVEGMELDVLRGARATIEKHLPIMCIEVIKSDPAAIEVFLKELGYRVFPAGLNAIAVHETDPTLAQISIKDGLVLLTS</sequence>
<dbReference type="PANTHER" id="PTHR34203">
    <property type="entry name" value="METHYLTRANSFERASE, FKBM FAMILY PROTEIN"/>
    <property type="match status" value="1"/>
</dbReference>
<dbReference type="NCBIfam" id="TIGR01444">
    <property type="entry name" value="fkbM_fam"/>
    <property type="match status" value="1"/>
</dbReference>
<dbReference type="InterPro" id="IPR006342">
    <property type="entry name" value="FkbM_mtfrase"/>
</dbReference>
<evidence type="ECO:0000313" key="3">
    <source>
        <dbReference type="Proteomes" id="UP000074914"/>
    </source>
</evidence>
<dbReference type="RefSeq" id="WP_062119853.1">
    <property type="nucleotide sequence ID" value="NZ_CP013236.1"/>
</dbReference>
<protein>
    <submittedName>
        <fullName evidence="2">Methyltransferase, FkbM family domain protein</fullName>
    </submittedName>
</protein>
<proteinExistence type="predicted"/>
<dbReference type="InterPro" id="IPR052514">
    <property type="entry name" value="SAM-dependent_MTase"/>
</dbReference>
<reference evidence="2 3" key="1">
    <citation type="submission" date="2015-11" db="EMBL/GenBank/DDBJ databases">
        <title>Exploring the genomic traits of fungus-feeding bacterial genus Collimonas.</title>
        <authorList>
            <person name="Song C."/>
            <person name="Schmidt R."/>
            <person name="de Jager V."/>
            <person name="Krzyzanowska D."/>
            <person name="Jongedijk E."/>
            <person name="Cankar K."/>
            <person name="Beekwilder J."/>
            <person name="van Veen A."/>
            <person name="de Boer W."/>
            <person name="van Veen J.A."/>
            <person name="Garbeva P."/>
        </authorList>
    </citation>
    <scope>NUCLEOTIDE SEQUENCE [LARGE SCALE GENOMIC DNA]</scope>
    <source>
        <strain evidence="2 3">Ter291</strain>
    </source>
</reference>
<dbReference type="GO" id="GO:0008168">
    <property type="term" value="F:methyltransferase activity"/>
    <property type="evidence" value="ECO:0007669"/>
    <property type="project" value="UniProtKB-KW"/>
</dbReference>
<organism evidence="2 3">
    <name type="scientific">Collimonas pratensis</name>
    <dbReference type="NCBI Taxonomy" id="279113"/>
    <lineage>
        <taxon>Bacteria</taxon>
        <taxon>Pseudomonadati</taxon>
        <taxon>Pseudomonadota</taxon>
        <taxon>Betaproteobacteria</taxon>
        <taxon>Burkholderiales</taxon>
        <taxon>Oxalobacteraceae</taxon>
        <taxon>Collimonas</taxon>
    </lineage>
</organism>